<feature type="domain" description="UBR-type" evidence="10">
    <location>
        <begin position="1645"/>
        <end position="1714"/>
    </location>
</feature>
<evidence type="ECO:0000256" key="7">
    <source>
        <dbReference type="PROSITE-ProRule" id="PRU01388"/>
    </source>
</evidence>
<feature type="region of interest" description="Disordered" evidence="9">
    <location>
        <begin position="2147"/>
        <end position="2169"/>
    </location>
</feature>
<reference evidence="11" key="1">
    <citation type="submission" date="2018-04" db="EMBL/GenBank/DDBJ databases">
        <title>Transcriptome assembly of Sipha flava.</title>
        <authorList>
            <person name="Scully E.D."/>
            <person name="Geib S.M."/>
            <person name="Palmer N.A."/>
            <person name="Koch K."/>
            <person name="Bradshaw J."/>
            <person name="Heng-Moss T."/>
            <person name="Sarath G."/>
        </authorList>
    </citation>
    <scope>NUCLEOTIDE SEQUENCE</scope>
</reference>
<keyword evidence="8" id="KW-0175">Coiled coil</keyword>
<dbReference type="Pfam" id="PF24079">
    <property type="entry name" value="UBR4"/>
    <property type="match status" value="1"/>
</dbReference>
<feature type="region of interest" description="Disordered" evidence="9">
    <location>
        <begin position="2860"/>
        <end position="2912"/>
    </location>
</feature>
<accession>A0A2S2Q2Y2</accession>
<feature type="compositionally biased region" description="Polar residues" evidence="9">
    <location>
        <begin position="1747"/>
        <end position="1762"/>
    </location>
</feature>
<dbReference type="PANTHER" id="PTHR21725:SF1">
    <property type="entry name" value="E3 UBIQUITIN-PROTEIN LIGASE UBR4"/>
    <property type="match status" value="1"/>
</dbReference>
<feature type="region of interest" description="Disordered" evidence="9">
    <location>
        <begin position="1730"/>
        <end position="1762"/>
    </location>
</feature>
<evidence type="ECO:0000256" key="2">
    <source>
        <dbReference type="ARBA" id="ARBA00022723"/>
    </source>
</evidence>
<dbReference type="Pfam" id="PF19423">
    <property type="entry name" value="E3_UBR4_N"/>
    <property type="match status" value="2"/>
</dbReference>
<evidence type="ECO:0000256" key="3">
    <source>
        <dbReference type="ARBA" id="ARBA00022771"/>
    </source>
</evidence>
<feature type="compositionally biased region" description="Polar residues" evidence="9">
    <location>
        <begin position="2874"/>
        <end position="2886"/>
    </location>
</feature>
<evidence type="ECO:0000313" key="11">
    <source>
        <dbReference type="EMBL" id="MBY72076.1"/>
    </source>
</evidence>
<keyword evidence="4" id="KW-0862">Zinc</keyword>
<dbReference type="InterPro" id="IPR045841">
    <property type="entry name" value="E3_UBR4_N"/>
</dbReference>
<keyword evidence="2" id="KW-0479">Metal-binding</keyword>
<evidence type="ECO:0000256" key="8">
    <source>
        <dbReference type="SAM" id="Coils"/>
    </source>
</evidence>
<dbReference type="SUPFAM" id="SSF50978">
    <property type="entry name" value="WD40 repeat-like"/>
    <property type="match status" value="1"/>
</dbReference>
<dbReference type="PANTHER" id="PTHR21725">
    <property type="entry name" value="E3 UBIQUITIN-PROTEIN LIGASE UBR4"/>
    <property type="match status" value="1"/>
</dbReference>
<keyword evidence="3 7" id="KW-0863">Zinc-finger</keyword>
<feature type="coiled-coil region" evidence="8">
    <location>
        <begin position="4715"/>
        <end position="4749"/>
    </location>
</feature>
<evidence type="ECO:0000256" key="9">
    <source>
        <dbReference type="SAM" id="MobiDB-lite"/>
    </source>
</evidence>
<comment type="similarity">
    <text evidence="1 7">Belongs to the UBR4 family.</text>
</comment>
<evidence type="ECO:0000259" key="10">
    <source>
        <dbReference type="PROSITE" id="PS51157"/>
    </source>
</evidence>
<dbReference type="EMBL" id="GGMS01002873">
    <property type="protein sequence ID" value="MBY72076.1"/>
    <property type="molecule type" value="Transcribed_RNA"/>
</dbReference>
<dbReference type="CDD" id="cd19680">
    <property type="entry name" value="UBR-box_UBR4"/>
    <property type="match status" value="1"/>
</dbReference>
<dbReference type="InterPro" id="IPR025704">
    <property type="entry name" value="E3_Ub_ligase_UBR4_C"/>
</dbReference>
<feature type="region of interest" description="UBR4 E3 catalytic module" evidence="7">
    <location>
        <begin position="4665"/>
        <end position="5135"/>
    </location>
</feature>
<feature type="compositionally biased region" description="Polar residues" evidence="9">
    <location>
        <begin position="2897"/>
        <end position="2911"/>
    </location>
</feature>
<evidence type="ECO:0000256" key="1">
    <source>
        <dbReference type="ARBA" id="ARBA00009970"/>
    </source>
</evidence>
<protein>
    <submittedName>
        <fullName evidence="11">E3 ubiquitin-protein ligase</fullName>
    </submittedName>
</protein>
<dbReference type="PROSITE" id="PS51157">
    <property type="entry name" value="ZF_UBR"/>
    <property type="match status" value="1"/>
</dbReference>
<dbReference type="Pfam" id="PF02207">
    <property type="entry name" value="zf-UBR"/>
    <property type="match status" value="1"/>
</dbReference>
<feature type="zinc finger region" description="UBR-type" evidence="6">
    <location>
        <begin position="1645"/>
        <end position="1714"/>
    </location>
</feature>
<dbReference type="InterPro" id="IPR003126">
    <property type="entry name" value="Znf_UBR"/>
</dbReference>
<evidence type="ECO:0000256" key="4">
    <source>
        <dbReference type="ARBA" id="ARBA00022833"/>
    </source>
</evidence>
<keyword evidence="5" id="KW-0112">Calmodulin-binding</keyword>
<dbReference type="PROSITE" id="PS52043">
    <property type="entry name" value="UBR4_E3"/>
    <property type="match status" value="1"/>
</dbReference>
<dbReference type="InterPro" id="IPR045189">
    <property type="entry name" value="UBR4-like"/>
</dbReference>
<feature type="region of interest" description="Disordered" evidence="9">
    <location>
        <begin position="2737"/>
        <end position="2757"/>
    </location>
</feature>
<proteinExistence type="inferred from homology"/>
<evidence type="ECO:0000256" key="6">
    <source>
        <dbReference type="PROSITE-ProRule" id="PRU00508"/>
    </source>
</evidence>
<dbReference type="GO" id="GO:0008270">
    <property type="term" value="F:zinc ion binding"/>
    <property type="evidence" value="ECO:0007669"/>
    <property type="project" value="UniProtKB-KW"/>
</dbReference>
<evidence type="ECO:0000256" key="5">
    <source>
        <dbReference type="ARBA" id="ARBA00022860"/>
    </source>
</evidence>
<gene>
    <name evidence="11" type="primary">Ubr4</name>
    <name evidence="11" type="ORF">g.176112</name>
</gene>
<dbReference type="InterPro" id="IPR056530">
    <property type="entry name" value="UBR4-like_dom"/>
</dbReference>
<dbReference type="OrthoDB" id="30336at2759"/>
<dbReference type="Pfam" id="PF13764">
    <property type="entry name" value="E3_UbLigase_R4"/>
    <property type="match status" value="1"/>
</dbReference>
<name>A0A2S2Q2Y2_9HEMI</name>
<organism evidence="11">
    <name type="scientific">Sipha flava</name>
    <name type="common">yellow sugarcane aphid</name>
    <dbReference type="NCBI Taxonomy" id="143950"/>
    <lineage>
        <taxon>Eukaryota</taxon>
        <taxon>Metazoa</taxon>
        <taxon>Ecdysozoa</taxon>
        <taxon>Arthropoda</taxon>
        <taxon>Hexapoda</taxon>
        <taxon>Insecta</taxon>
        <taxon>Pterygota</taxon>
        <taxon>Neoptera</taxon>
        <taxon>Paraneoptera</taxon>
        <taxon>Hemiptera</taxon>
        <taxon>Sternorrhyncha</taxon>
        <taxon>Aphidomorpha</taxon>
        <taxon>Aphidoidea</taxon>
        <taxon>Aphididae</taxon>
        <taxon>Sipha</taxon>
    </lineage>
</organism>
<dbReference type="SMART" id="SM00396">
    <property type="entry name" value="ZnF_UBR1"/>
    <property type="match status" value="1"/>
</dbReference>
<feature type="compositionally biased region" description="Low complexity" evidence="9">
    <location>
        <begin position="2153"/>
        <end position="2166"/>
    </location>
</feature>
<feature type="compositionally biased region" description="Basic and acidic residues" evidence="9">
    <location>
        <begin position="2737"/>
        <end position="2746"/>
    </location>
</feature>
<feature type="compositionally biased region" description="Low complexity" evidence="9">
    <location>
        <begin position="2860"/>
        <end position="2873"/>
    </location>
</feature>
<dbReference type="InterPro" id="IPR036322">
    <property type="entry name" value="WD40_repeat_dom_sf"/>
</dbReference>
<dbReference type="GO" id="GO:0005516">
    <property type="term" value="F:calmodulin binding"/>
    <property type="evidence" value="ECO:0007669"/>
    <property type="project" value="UniProtKB-KW"/>
</dbReference>
<sequence length="5135" mass="581485">MVLESDLDWASVKFVFYDTGSNAKSNLLTLLNFIDQSEKCFSEQDINENKFYFYFVTLAANYIGHHCTLFEKKELTAVTKGCKILLKCLLTYMDLIKNNDNWDSYSSHLNLALAAISALCSAKPLSASEFVSVVAFIKEWPSNSPALEKEKGSKKPLAYSTFAEQMIKPLDRSKICLNDSLKKDEKDIKKLLIEKNILSLQEMGANNVFFKTCSKLPVLKRYFTEIQQNSAEEKNIQNPSDFIGAKFAYRYVLLDITFVENALALPIFEPLTIVCLQQLTSITTACLRLALFVQGIHCNNSTSTDNINIEDDVMWNQAVQTIEKTIVIIQTVSTLLKKFSYSVHQNYYMIVVWILINGLQDKTLKNYEQNIIKDSLVNKTKVKDLSKSSTKNSFNVLSVALVNEMLNMITDLLENAKKESTSDQLMKLVDLELEIIPASLDICANTRACDRLLRIFHAIPLVKFLYQLAAISHRKVMCLILNKNKNKTNGIRTTSLESIDMVPETPESGPPEEGDEDNESLFGAWFEEVLTLGDQQTENISSKAQASDYVDLDNSFLDSSNYRVVPETDDPEGYLALIIRIFNLLDIYFLNTECNYVSSYVSKSIQTDHLVVLAKLIREIDWAPVNNDLSCILDSHQNVSSSIGIFSHNLIAKDYLSGKQQDEFIELMGIKIPQDTVGKKWPLQIYPRTLAILVQVLLKKPIIEKDESSMFIWQNLINALSSIIEYPSNSNEDFEDLNIEHAQLLIFLFNSMSLTHKKGILLAICNTIIGSKFYLVLNPVYNNHILALSRLLLLFDYLVRRLYDVPKYLLSQVEWNLMRVKSELEVDSDEVQITDENTYMLYNSIEENFRRRSDSVGYSVAVVPCFYKLLDDKQAVNDAPKLDGLALNFILNHPEKLCFPQLIQALLDITTTLNLCKGLSLGDSWHENIMDKCSNPLTLCSIEYCFNLTWKLLLSLPVPIQKLQDMIEDKSNGFDTSSLLYFLVWGPRTSQTSKIYYHFLKEGVYKQICVLENSESSKELNSRELLLNVASTASSIKYDYQIAKVHFIQQLRQTDAIKKKRFPLLLDMILFDAVISKIYIQTRPGKTPDEEMIKSSNTELIQTLMPYCIELARLIFTNIKSNLMYQISNLNQAQEFSSGDMANLKIILSMTNNHSSLEFSPITYNLPTIMFEIIPSWVVSILTKWNSISIGPQLKTSSLDTAPENLIQNIVKHHSSFVSSQQIYFNTPSLKRLLNTLVVFITENIQLCTDFKLRSDFANLLSSMTIDCSSEYLLEHIIPTLEKLKNPGDHDPATMISILITKNIRKLAILYKRVDTINTDHLVEKALIHSIFWIEQLIFDFSSARYAVLRTFCVSAHKDEMLMKKFISSGVFIKALVRLTNRLFSYLKTNNHQDIKVICRTIIELSTDPKNRLDLWLQRIIVGWNKDKDLIDAAGILSRELSVFLNDRHSNSIKHFTNNISFVIDPDENFELIKNMIDFIGALDTNDELKAKASLWILDTLIPIVTYTLAFENGDGFSKIFSQMVRLADYGGPTGHIKLFKASVKLLDSIKNWFKANLANLPATDPKQTYPPVVIASSCLMNYLSDVITAMQSNDTENSVSLHSLDLMSLYYYDGMELDGFLPCNDGGDNEALNDDSDEDSLYYRLCTFTVTQKEFMNQHWYHCHTCKMIEGVGVCSICAKVCHRGHDVTYAKFGNFFCDCGAKENNFCQALIKRNPNSIDTNSQRDKIASVEGGNPVTDQERVDAYNSSSATDQNQDPRTMSTRSLDYESILLNSLTATYKNLLMSTIVDHSQIIEPTLELCSQLMNVVIKSGEKNSAIGCNTRALDTLNDLQELEKSIEVSDNIMLPTMGSQEGAFENVKMNFSGDQGQTIRQLLSAHMIRRVAMCCLSSLHGKRQHLVAVSHDKGKIAVLQMSSLLKQSDVSKRKLTLTRLSSVSIPFTVLSVTANPVNEDFLSVCGLKDCHILTFNTSGTVNEHIVLHPTLEVGNFIIRSIWLPGSQTSLALVSAEFVKIYDLSKDVLSPQYYFLVPTGKIRDVTFMCTEERSTMILISSGGYIYTQDMDLGSSAIHGPFYVTNTIDIVHPDISDINGQVCGGGVSVYYSHTLSLLMFSYVTPGRTFIAPLDEDGYEGGVITLHPVFAINSQTSSPSAKNKSNVSQSSTSVPPTQPMWQWSEVPGHPGLVCAILQSSNTPVVFMITPKVISLQEIKLAQTKTKITDMVAVRHPLSSEDYRTTLIILCEDGSLRMFLAAKEQTDFWLSPSIQPSCHITSCKMKKKKINKSGRSSGSSSSFPIDFFEYCVTMNEIEFGGNDLLQIYNPQQIKNRLNSNGMYVVSTKPRFSIEVINNDATMVIAGIRINVGSQDTGRAPGYIEVLGRTLPLVPITRSRWFDFPLTREESLQSDKKLVIVFGPSRDPEGVTMIDSVKVYGKTKESFGWPDEVDEISNGTIYGSTSSSTVVTTNQFNSQEKELPLTGFTINHLDKFVIGLLSVLENSFSVSNYCLNDDTEKFSSNKTKAINVALKLLNHSTQACIQLHSKSLLAVLQPEFHTFKDQSMLNYILQSLHDLEQEDKNIDAEAYYRLVLITRGIAVSRPQNLSNFEFTQNEEINLNVDQSTIGCQLLIHKLMSVFWILYFNRPKNPSYCTIYVPGLKHTEAVVYALVEILHSLLFYEYTGFQHSQINTISKFYLDFLLCQDVAVSYTAKLALSRALKPHVFGKNKLNSVRGDISFKESVEVKESSNKESENEIQVPQESPEENIQYEVDEPIILLDPRVEPQEQVRQNMEVLIGNVQFPGLIIPPDADDEAMVELAIALSLQDNDGMGNNAELQNIRQGLQQGFVELQGLNAPPELRNMQEISSQNNENGQNSEVQSTQQGHLSDTTASAAGSDDEDTNAVPGSSNLRTSPTEISQVERGDLDVEIAYDQDLEINNHLHTLRLSLLEKFINHIPNLHNIGGTRAIPFFQVVSSIVADMDLNNERDKEYFTELMQMFISYICRETLEDSNLHIRNPQREIVIIIMRFIGVLLARPKSSSKSSSDHTTYLSQTAASMLKHAQFIPCCLKALKALQEYWAGFSENNDNGATVVSVLLEPSGPPQVPDMSPFFLKPYSVSQTKDIFHNYPIILTEMLLRLPYQIQKSWSQLSFEAEWLSVLCEFMSLKTISPFIKRQVRKLLLFVCGNKDKYRQIRDMHALSTSMKNFQLTCFINDRNLQPSLNLTYDKLVEIVEDVKICVDIASSRMLNWQLYCRKDNTVLMYLMRAACLLDEGVSSTILHLLQYAICGAKNQSGTPSTKESKSKVSKVAEDIENAMLEEAQCMILVKEMNKRLSRDTLTRFVKTFLLETNSTHIRWQAHALVLSIYRNSEHDDQEKLLELLWALWPQLPTYGRKASQFVDLLGYFSFKYNQKAATSTKYVEQAIELLRTQNYKLACHPNANLYTQISQYVDLEGFYLESEPCMVCNNPEIPFSNIKLTSIKVDSKFTTTTQIVKLMGSHTINKIVLRITDLKRTKMVRTMNIFYNNRYVQAVVELKNKPAMWHKAKEITLTSGQTEVKVEFAVPIVACNLLIEYASFYENLHASSETLQCPRCSATVPANPGVCSNCGENVFQCHKCRAINYDEKDPFLCHSCGFCKYAKFDYVLTAKPCCAVDPIENDDDRNKTVSSINSNLEKADRLYKQLVSSKPILENMLVKVMENRLEKSNNTNAEESQSPNVVPVSGFAAVVNGAMNNNISSGPVHQVNRSIQLLAQKYGSECRNTFEDLSRIVQKVLASRKELIAYDQKQLGQAKSTTRFNGSFSSLSVSDSFTSLSISQNIPSACSLPNTNCYGCITAALEHCFVMLRALATNMTLRKILLQQGLIQELVENNIRKGSVQTQEEVRNLLCILIQDNQKATEDLCGLLSQRISLTIRGPIANADLAFAVRPEISLLATMLYKEDSCWEQKAKCVMQLFFMTCKEFQSSAIVTYITLPCLKMMRNIIKPPASIAKVNKDKSTESLSTIQMSDHLMVDFRKWAKQSPEHMFNAWRQRLQKKVLDIPIKKPKSKNEIRQYYLASKYFKKWRLYTLRDIVKPFHLIESSWLKHFLFCSSTRLLRQVACAIFEGIAQAPERKKEILDLLTGFLTELGSAGENCAEFLALYQNLIQQTPWKQYLALRGVLIMISDIITKEIQYLHYLEETTLTSDLAQGFVLKSLTGLLASFLEVESIKQQYKGRLVGAILNGYLSLRRLVVQRTRLIDETQSQLLDLLEEMTCGTETESKAFMAICVETVEKCDPQDVRTPVFVFERLCSIIYPEENDVGEFYMNLDKDPQQEDFLQGRMLGNPYSSNEPGLGPLMRDVKNKICQDCELVALLEDDNGMELLVNNKIISLDLPVKEVFKKIWLPEGGEAMHIVYRMRGLLGDATEEFIETLDAKSDTEINYEEVYKMANVMAECRGLEVILNRLSTIEDLSRSRPLLQVLLKLLGLCVRVKHNQEVLTDPKLESIPILLSTLELCLSNEADGLSNTALTEQTLDILETILSKATSQSLEDFAQLSETFGPDDHIRYLLHCASNARYTIVQHLTRVLAALTYNNKAKMIILMDHFASVISDFEKFDDVHSAQDEQMMNLFCDLTYGIENNSLGNTLKDYILSLGVIDNVTQYISRHAPTVKSTLNKNSDKDEWKEFISKPSLKYILRFWTGLANSHEPTQTAVSDECIQTVHCLEQVSSDEHVGSLAENLLEALKTNTKMAEKIEQVREQTKAEKKRLAMAMRQKQLGQLGMRTNEKGQVTAETSLLQQVEDLGEETGLVCVICREGYKFQPNKVLGIYTFTKRCVIEEHEVKARKTIGYSTVTHFNVVHFDCHMAAVRLARVRDEWESAALQNANTKCNGLLPMWGPSVAESAYANCLARHNSYLQEATGQRDISYMQTVHDLKLLLLRFAQEKSFHEDTGGGGPQSNMNLVPYLMHMSLYVINTTRRSSAEERNLLAYLEPKPSDRLIDSLYDTEGPLYWLTMAIMLTPYPKWKSTHHLMHFNKIILMAHVYHTNSSIAPNVRSVPMTPHDYIAYKPALMFFALINTMYEYYFKAVEVPENKSWSVCLADYIRQNDESLLKSSEKMMATFSEDFLPCTSFEEFCDVARLNLTDPSTYIKTILSTYIHQ</sequence>
<dbReference type="InterPro" id="IPR047509">
    <property type="entry name" value="UBR4-like_UBR-box"/>
</dbReference>